<evidence type="ECO:0000256" key="7">
    <source>
        <dbReference type="ARBA" id="ARBA00022490"/>
    </source>
</evidence>
<dbReference type="PANTHER" id="PTHR34265">
    <property type="entry name" value="TYPE III PANTOTHENATE KINASE"/>
    <property type="match status" value="1"/>
</dbReference>
<dbReference type="GO" id="GO:0005524">
    <property type="term" value="F:ATP binding"/>
    <property type="evidence" value="ECO:0007669"/>
    <property type="project" value="UniProtKB-UniRule"/>
</dbReference>
<dbReference type="GO" id="GO:0046872">
    <property type="term" value="F:metal ion binding"/>
    <property type="evidence" value="ECO:0007669"/>
    <property type="project" value="UniProtKB-KW"/>
</dbReference>
<evidence type="ECO:0000256" key="8">
    <source>
        <dbReference type="ARBA" id="ARBA00022679"/>
    </source>
</evidence>
<evidence type="ECO:0000256" key="13">
    <source>
        <dbReference type="ARBA" id="ARBA00022993"/>
    </source>
</evidence>
<dbReference type="EC" id="2.7.1.33" evidence="6 16"/>
<evidence type="ECO:0000256" key="15">
    <source>
        <dbReference type="ARBA" id="ARBA00040883"/>
    </source>
</evidence>
<dbReference type="Proteomes" id="UP000269493">
    <property type="component" value="Unassembled WGS sequence"/>
</dbReference>
<proteinExistence type="inferred from homology"/>
<evidence type="ECO:0000256" key="6">
    <source>
        <dbReference type="ARBA" id="ARBA00012102"/>
    </source>
</evidence>
<comment type="pathway">
    <text evidence="4 16">Cofactor biosynthesis; coenzyme A biosynthesis; CoA from (R)-pantothenate: step 1/5.</text>
</comment>
<gene>
    <name evidence="16" type="primary">coaX</name>
    <name evidence="17" type="ORF">BC742_2120</name>
</gene>
<comment type="subcellular location">
    <subcellularLocation>
        <location evidence="3 16">Cytoplasm</location>
    </subcellularLocation>
</comment>
<evidence type="ECO:0000256" key="3">
    <source>
        <dbReference type="ARBA" id="ARBA00004496"/>
    </source>
</evidence>
<dbReference type="CDD" id="cd24015">
    <property type="entry name" value="ASKHA_NBD_PanK-III"/>
    <property type="match status" value="1"/>
</dbReference>
<feature type="binding site" evidence="16">
    <location>
        <position position="158"/>
    </location>
    <ligand>
        <name>ATP</name>
        <dbReference type="ChEBI" id="CHEBI:30616"/>
    </ligand>
</feature>
<comment type="catalytic activity">
    <reaction evidence="1 16">
        <text>(R)-pantothenate + ATP = (R)-4'-phosphopantothenate + ADP + H(+)</text>
        <dbReference type="Rhea" id="RHEA:16373"/>
        <dbReference type="ChEBI" id="CHEBI:10986"/>
        <dbReference type="ChEBI" id="CHEBI:15378"/>
        <dbReference type="ChEBI" id="CHEBI:29032"/>
        <dbReference type="ChEBI" id="CHEBI:30616"/>
        <dbReference type="ChEBI" id="CHEBI:456216"/>
        <dbReference type="EC" id="2.7.1.33"/>
    </reaction>
</comment>
<evidence type="ECO:0000313" key="18">
    <source>
        <dbReference type="Proteomes" id="UP000269493"/>
    </source>
</evidence>
<comment type="similarity">
    <text evidence="14 16">Belongs to the type III pantothenate kinase family.</text>
</comment>
<dbReference type="PANTHER" id="PTHR34265:SF1">
    <property type="entry name" value="TYPE III PANTOTHENATE KINASE"/>
    <property type="match status" value="1"/>
</dbReference>
<sequence>MNLSGQECAFLKSVKKKEIIRISSKAIELFLYLCPKFANVNLIIDQGNTTTKVALFCQDKLEYVMTVVKPDKRLVDTLLDKYRVTSCIYSSVVDVPFCFLDYLQERISRFCFLDADTPIPVKIEYGTPTTLGRDRIAGVVGAFYEKPDCDILIIDAGTAITYDLLLKRGVFIGGNIAPGIRMRLKALNHFTGKLPLIEKVGDFSLMGTDTETAIRAGVIQGVLFEMEGYIRELKAIYPDLLVFLTGGDAFLLAERLKTPIFVDKNIVLKGLNRILYYNAEK</sequence>
<feature type="binding site" evidence="16">
    <location>
        <begin position="45"/>
        <end position="52"/>
    </location>
    <ligand>
        <name>ATP</name>
        <dbReference type="ChEBI" id="CHEBI:30616"/>
    </ligand>
</feature>
<comment type="caution">
    <text evidence="17">The sequence shown here is derived from an EMBL/GenBank/DDBJ whole genome shotgun (WGS) entry which is preliminary data.</text>
</comment>
<reference evidence="17 18" key="1">
    <citation type="submission" date="2018-10" db="EMBL/GenBank/DDBJ databases">
        <title>Genomic Encyclopedia of Archaeal and Bacterial Type Strains, Phase II (KMG-II): from individual species to whole genera.</title>
        <authorList>
            <person name="Goeker M."/>
        </authorList>
    </citation>
    <scope>NUCLEOTIDE SEQUENCE [LARGE SCALE GENOMIC DNA]</scope>
    <source>
        <strain evidence="17 18">NSB1</strain>
    </source>
</reference>
<keyword evidence="16" id="KW-0479">Metal-binding</keyword>
<dbReference type="GO" id="GO:0004594">
    <property type="term" value="F:pantothenate kinase activity"/>
    <property type="evidence" value="ECO:0007669"/>
    <property type="project" value="UniProtKB-UniRule"/>
</dbReference>
<evidence type="ECO:0000256" key="5">
    <source>
        <dbReference type="ARBA" id="ARBA00011738"/>
    </source>
</evidence>
<keyword evidence="10 16" id="KW-0418">Kinase</keyword>
<protein>
    <recommendedName>
        <fullName evidence="15 16">Type III pantothenate kinase</fullName>
        <ecNumber evidence="6 16">2.7.1.33</ecNumber>
    </recommendedName>
    <alternativeName>
        <fullName evidence="16">PanK-III</fullName>
    </alternativeName>
    <alternativeName>
        <fullName evidence="16">Pantothenic acid kinase</fullName>
    </alternativeName>
</protein>
<dbReference type="HAMAP" id="MF_01274">
    <property type="entry name" value="Pantothen_kinase_3"/>
    <property type="match status" value="1"/>
</dbReference>
<comment type="subunit">
    <text evidence="5 16">Homodimer.</text>
</comment>
<dbReference type="AlphaFoldDB" id="A0A495VMG0"/>
<evidence type="ECO:0000256" key="14">
    <source>
        <dbReference type="ARBA" id="ARBA00038036"/>
    </source>
</evidence>
<dbReference type="GO" id="GO:0005737">
    <property type="term" value="C:cytoplasm"/>
    <property type="evidence" value="ECO:0007669"/>
    <property type="project" value="UniProtKB-SubCell"/>
</dbReference>
<evidence type="ECO:0000256" key="1">
    <source>
        <dbReference type="ARBA" id="ARBA00001206"/>
    </source>
</evidence>
<keyword evidence="7 16" id="KW-0963">Cytoplasm</keyword>
<comment type="cofactor">
    <cofactor evidence="16">
        <name>NH4(+)</name>
        <dbReference type="ChEBI" id="CHEBI:28938"/>
    </cofactor>
    <cofactor evidence="16">
        <name>K(+)</name>
        <dbReference type="ChEBI" id="CHEBI:29103"/>
    </cofactor>
    <text evidence="16">A monovalent cation. Ammonium or potassium.</text>
</comment>
<keyword evidence="12 16" id="KW-0630">Potassium</keyword>
<feature type="active site" description="Proton acceptor" evidence="16">
    <location>
        <position position="134"/>
    </location>
</feature>
<dbReference type="InterPro" id="IPR043129">
    <property type="entry name" value="ATPase_NBD"/>
</dbReference>
<feature type="binding site" evidence="16">
    <location>
        <begin position="132"/>
        <end position="135"/>
    </location>
    <ligand>
        <name>substrate</name>
    </ligand>
</feature>
<keyword evidence="8 16" id="KW-0808">Transferase</keyword>
<comment type="function">
    <text evidence="16">Catalyzes the phosphorylation of pantothenate (Pan), the first step in CoA biosynthesis.</text>
</comment>
<dbReference type="Gene3D" id="3.30.420.40">
    <property type="match status" value="1"/>
</dbReference>
<evidence type="ECO:0000256" key="16">
    <source>
        <dbReference type="HAMAP-Rule" id="MF_01274"/>
    </source>
</evidence>
<dbReference type="NCBIfam" id="TIGR00671">
    <property type="entry name" value="baf"/>
    <property type="match status" value="1"/>
</dbReference>
<feature type="binding site" evidence="16">
    <location>
        <position position="155"/>
    </location>
    <ligand>
        <name>K(+)</name>
        <dbReference type="ChEBI" id="CHEBI:29103"/>
    </ligand>
</feature>
<dbReference type="UniPathway" id="UPA00241">
    <property type="reaction ID" value="UER00352"/>
</dbReference>
<dbReference type="SUPFAM" id="SSF53067">
    <property type="entry name" value="Actin-like ATPase domain"/>
    <property type="match status" value="2"/>
</dbReference>
<name>A0A495VMG0_9BACT</name>
<dbReference type="GO" id="GO:0015937">
    <property type="term" value="P:coenzyme A biosynthetic process"/>
    <property type="evidence" value="ECO:0007669"/>
    <property type="project" value="UniProtKB-UniRule"/>
</dbReference>
<evidence type="ECO:0000256" key="9">
    <source>
        <dbReference type="ARBA" id="ARBA00022741"/>
    </source>
</evidence>
<comment type="cofactor">
    <cofactor evidence="2">
        <name>K(+)</name>
        <dbReference type="ChEBI" id="CHEBI:29103"/>
    </cofactor>
</comment>
<evidence type="ECO:0000256" key="4">
    <source>
        <dbReference type="ARBA" id="ARBA00005225"/>
    </source>
</evidence>
<keyword evidence="9 16" id="KW-0547">Nucleotide-binding</keyword>
<dbReference type="OrthoDB" id="9804707at2"/>
<dbReference type="EMBL" id="RBXN01000007">
    <property type="protein sequence ID" value="RKT50579.1"/>
    <property type="molecule type" value="Genomic_DNA"/>
</dbReference>
<organism evidence="17 18">
    <name type="scientific">Coprobacter fastidiosus NSB1 = JCM 33896</name>
    <dbReference type="NCBI Taxonomy" id="1349822"/>
    <lineage>
        <taxon>Bacteria</taxon>
        <taxon>Pseudomonadati</taxon>
        <taxon>Bacteroidota</taxon>
        <taxon>Bacteroidia</taxon>
        <taxon>Bacteroidales</taxon>
        <taxon>Barnesiellaceae</taxon>
        <taxon>Coprobacter</taxon>
    </lineage>
</organism>
<evidence type="ECO:0000256" key="12">
    <source>
        <dbReference type="ARBA" id="ARBA00022958"/>
    </source>
</evidence>
<evidence type="ECO:0000313" key="17">
    <source>
        <dbReference type="EMBL" id="RKT50579.1"/>
    </source>
</evidence>
<evidence type="ECO:0000256" key="10">
    <source>
        <dbReference type="ARBA" id="ARBA00022777"/>
    </source>
</evidence>
<keyword evidence="13 16" id="KW-0173">Coenzyme A biosynthesis</keyword>
<keyword evidence="11 16" id="KW-0067">ATP-binding</keyword>
<feature type="binding site" evidence="16">
    <location>
        <position position="210"/>
    </location>
    <ligand>
        <name>substrate</name>
    </ligand>
</feature>
<evidence type="ECO:0000256" key="11">
    <source>
        <dbReference type="ARBA" id="ARBA00022840"/>
    </source>
</evidence>
<feature type="binding site" evidence="16">
    <location>
        <position position="125"/>
    </location>
    <ligand>
        <name>substrate</name>
    </ligand>
</feature>
<keyword evidence="18" id="KW-1185">Reference proteome</keyword>
<dbReference type="Pfam" id="PF03309">
    <property type="entry name" value="Pan_kinase"/>
    <property type="match status" value="1"/>
</dbReference>
<accession>A0A495VMG0</accession>
<dbReference type="InterPro" id="IPR004619">
    <property type="entry name" value="Type_III_PanK"/>
</dbReference>
<evidence type="ECO:0000256" key="2">
    <source>
        <dbReference type="ARBA" id="ARBA00001958"/>
    </source>
</evidence>